<dbReference type="PANTHER" id="PTHR38016">
    <property type="entry name" value="UNNAMED PRODUCT"/>
    <property type="match status" value="1"/>
</dbReference>
<comment type="caution">
    <text evidence="2">The sequence shown here is derived from an EMBL/GenBank/DDBJ whole genome shotgun (WGS) entry which is preliminary data.</text>
</comment>
<name>A0A1U7IFT8_9CYAN</name>
<accession>A0A1U7IFT8</accession>
<sequence length="281" mass="31506">MDFNYFDKLRDEIFQAIDGYAPSSNPIFYETLQTNFPGSLPMADYIKNTYKALNSYGFDKGKTIGMVAICRDEITDILIDEVIKYWGKTFNCCSLAGFVMMGRTGLAAATDHTPIVDGIRRFTFYAMPHIAISRNGEIGKVYRDGIQKASHACGALEAIVKELQSGFVPLMTDMQDIEQSIIRQKILSTIKYGDKPDLVEITKLAGRIISHDVAQLLSSLDSSIFNYAVMTGIQIHGPHDTHWIYPQDFYVVGSDIPGGKKNLNEDSNWKINESEERSSKE</sequence>
<evidence type="ECO:0000313" key="3">
    <source>
        <dbReference type="Proteomes" id="UP000185860"/>
    </source>
</evidence>
<dbReference type="EMBL" id="MRCE01000019">
    <property type="protein sequence ID" value="OKH35847.1"/>
    <property type="molecule type" value="Genomic_DNA"/>
</dbReference>
<dbReference type="AlphaFoldDB" id="A0A1U7IFT8"/>
<protein>
    <recommendedName>
        <fullName evidence="1">Limiting CO2-inducible protein B/C beta carbonyic anhydrase domain-containing protein</fullName>
    </recommendedName>
</protein>
<dbReference type="STRING" id="454136.NIES2119_19080"/>
<reference evidence="2 3" key="1">
    <citation type="submission" date="2016-11" db="EMBL/GenBank/DDBJ databases">
        <title>Draft Genome Sequences of Nine Cyanobacterial Strains from Diverse Habitats.</title>
        <authorList>
            <person name="Zhu T."/>
            <person name="Hou S."/>
            <person name="Lu X."/>
            <person name="Hess W.R."/>
        </authorList>
    </citation>
    <scope>NUCLEOTIDE SEQUENCE [LARGE SCALE GENOMIC DNA]</scope>
    <source>
        <strain evidence="2 3">IAM M-71</strain>
    </source>
</reference>
<evidence type="ECO:0000259" key="1">
    <source>
        <dbReference type="Pfam" id="PF18599"/>
    </source>
</evidence>
<dbReference type="PANTHER" id="PTHR38016:SF1">
    <property type="entry name" value="LIMITING CO2-INDUCIBLE PROTEIN B_C BETA CARBONYIC ANHYDRASE DOMAIN-CONTAINING PROTEIN"/>
    <property type="match status" value="1"/>
</dbReference>
<evidence type="ECO:0000313" key="2">
    <source>
        <dbReference type="EMBL" id="OKH35847.1"/>
    </source>
</evidence>
<organism evidence="2 3">
    <name type="scientific">[Phormidium ambiguum] IAM M-71</name>
    <dbReference type="NCBI Taxonomy" id="454136"/>
    <lineage>
        <taxon>Bacteria</taxon>
        <taxon>Bacillati</taxon>
        <taxon>Cyanobacteriota</taxon>
        <taxon>Cyanophyceae</taxon>
        <taxon>Oscillatoriophycideae</taxon>
        <taxon>Aerosakkonematales</taxon>
        <taxon>Aerosakkonemataceae</taxon>
        <taxon>Floridanema</taxon>
    </lineage>
</organism>
<gene>
    <name evidence="2" type="ORF">NIES2119_19080</name>
</gene>
<dbReference type="Proteomes" id="UP000185860">
    <property type="component" value="Unassembled WGS sequence"/>
</dbReference>
<dbReference type="InterPro" id="IPR040703">
    <property type="entry name" value="LCIB/C_CA"/>
</dbReference>
<proteinExistence type="predicted"/>
<dbReference type="OrthoDB" id="9792766at2"/>
<dbReference type="Pfam" id="PF18599">
    <property type="entry name" value="LCIB_C_CA"/>
    <property type="match status" value="1"/>
</dbReference>
<feature type="domain" description="Limiting CO2-inducible protein B/C beta carbonyic anhydrase" evidence="1">
    <location>
        <begin position="40"/>
        <end position="252"/>
    </location>
</feature>
<dbReference type="RefSeq" id="WP_073595095.1">
    <property type="nucleotide sequence ID" value="NZ_MRCE01000019.1"/>
</dbReference>